<dbReference type="PANTHER" id="PTHR43310">
    <property type="entry name" value="SULFATE TRANSPORTER YBAR-RELATED"/>
    <property type="match status" value="1"/>
</dbReference>
<reference evidence="7 8" key="1">
    <citation type="submission" date="2019-08" db="EMBL/GenBank/DDBJ databases">
        <title>The draft genome of Lelliottia nimipressuralis strain CICC 24156.</title>
        <authorList>
            <person name="Wu W."/>
            <person name="Feng Y."/>
            <person name="Zong Z."/>
        </authorList>
    </citation>
    <scope>NUCLEOTIDE SEQUENCE [LARGE SCALE GENOMIC DNA]</scope>
    <source>
        <strain evidence="7 8">CICC 24156</strain>
    </source>
</reference>
<feature type="transmembrane region" description="Helical" evidence="5">
    <location>
        <begin position="119"/>
        <end position="138"/>
    </location>
</feature>
<proteinExistence type="predicted"/>
<feature type="transmembrane region" description="Helical" evidence="5">
    <location>
        <begin position="96"/>
        <end position="113"/>
    </location>
</feature>
<dbReference type="InterPro" id="IPR011547">
    <property type="entry name" value="SLC26A/SulP_dom"/>
</dbReference>
<gene>
    <name evidence="7" type="ORF">FZO59_14150</name>
</gene>
<dbReference type="Pfam" id="PF00916">
    <property type="entry name" value="Sulfate_transp"/>
    <property type="match status" value="2"/>
</dbReference>
<evidence type="ECO:0000259" key="6">
    <source>
        <dbReference type="Pfam" id="PF00916"/>
    </source>
</evidence>
<feature type="transmembrane region" description="Helical" evidence="5">
    <location>
        <begin position="384"/>
        <end position="412"/>
    </location>
</feature>
<dbReference type="Proteomes" id="UP000323910">
    <property type="component" value="Unassembled WGS sequence"/>
</dbReference>
<evidence type="ECO:0000256" key="4">
    <source>
        <dbReference type="ARBA" id="ARBA00023136"/>
    </source>
</evidence>
<feature type="transmembrane region" description="Helical" evidence="5">
    <location>
        <begin position="177"/>
        <end position="195"/>
    </location>
</feature>
<feature type="domain" description="SLC26A/SulP transporter" evidence="6">
    <location>
        <begin position="48"/>
        <end position="170"/>
    </location>
</feature>
<feature type="transmembrane region" description="Helical" evidence="5">
    <location>
        <begin position="324"/>
        <end position="340"/>
    </location>
</feature>
<dbReference type="PANTHER" id="PTHR43310:SF1">
    <property type="entry name" value="SULFATE TRANSPORTER YBAR-RELATED"/>
    <property type="match status" value="1"/>
</dbReference>
<keyword evidence="4 5" id="KW-0472">Membrane</keyword>
<feature type="transmembrane region" description="Helical" evidence="5">
    <location>
        <begin position="150"/>
        <end position="171"/>
    </location>
</feature>
<protein>
    <submittedName>
        <fullName evidence="7">SulP family inorganic anion transporter</fullName>
    </submittedName>
</protein>
<feature type="domain" description="SLC26A/SulP transporter" evidence="6">
    <location>
        <begin position="176"/>
        <end position="362"/>
    </location>
</feature>
<sequence length="433" mass="45281">MLHFVIARTEACPNLRIAMSLPHTSALTPDDGRVSSVLRSPKMLMRETLAGVITALALIPEVISFSVVAGVDPKVSLIASVVLCLAMSFLGGRPAMVTAAAGSVALVIGPMVHLHGVQYILPAVILAGLIQILFGVLGMARLMRFIPQSVMTGFVNALGILIFFAQVPHFWTKSPLIVGMFVLTLLIVLWAPRVIKSVPSPLIAIVVLTLFTVTSGQILPTVGDEGSMSGGLPGLTQLLVPLNLHTLSIIWPCALSIAFVGLMESLLTAKLVDELTLTPSSKRRESIGLGVANMMSGFYGGIAGCAMIGQTIVNVEMGRGRSRISTLAAGVVLLILVTGLSEVMAQIPMAVLAGIMAIVAFKTFNWHSIQPGTVKDAPIAETLVMVVTVAATVSTGNLAIGVLGGIIVMVIIPARLKRKHAATAGKSSPDQGK</sequence>
<dbReference type="InterPro" id="IPR052706">
    <property type="entry name" value="Membrane-Transporter-like"/>
</dbReference>
<evidence type="ECO:0000256" key="1">
    <source>
        <dbReference type="ARBA" id="ARBA00004141"/>
    </source>
</evidence>
<name>A0ABY3P1H6_9ENTR</name>
<evidence type="ECO:0000313" key="8">
    <source>
        <dbReference type="Proteomes" id="UP000323910"/>
    </source>
</evidence>
<keyword evidence="8" id="KW-1185">Reference proteome</keyword>
<evidence type="ECO:0000256" key="3">
    <source>
        <dbReference type="ARBA" id="ARBA00022989"/>
    </source>
</evidence>
<feature type="transmembrane region" description="Helical" evidence="5">
    <location>
        <begin position="202"/>
        <end position="222"/>
    </location>
</feature>
<evidence type="ECO:0000313" key="7">
    <source>
        <dbReference type="EMBL" id="TYT32636.1"/>
    </source>
</evidence>
<feature type="transmembrane region" description="Helical" evidence="5">
    <location>
        <begin position="75"/>
        <end position="91"/>
    </location>
</feature>
<organism evidence="7 8">
    <name type="scientific">Lelliottia nimipressuralis</name>
    <dbReference type="NCBI Taxonomy" id="69220"/>
    <lineage>
        <taxon>Bacteria</taxon>
        <taxon>Pseudomonadati</taxon>
        <taxon>Pseudomonadota</taxon>
        <taxon>Gammaproteobacteria</taxon>
        <taxon>Enterobacterales</taxon>
        <taxon>Enterobacteriaceae</taxon>
        <taxon>Lelliottia</taxon>
    </lineage>
</organism>
<accession>A0ABY3P1H6</accession>
<keyword evidence="3 5" id="KW-1133">Transmembrane helix</keyword>
<comment type="caution">
    <text evidence="7">The sequence shown here is derived from an EMBL/GenBank/DDBJ whole genome shotgun (WGS) entry which is preliminary data.</text>
</comment>
<feature type="transmembrane region" description="Helical" evidence="5">
    <location>
        <begin position="242"/>
        <end position="267"/>
    </location>
</feature>
<feature type="transmembrane region" description="Helical" evidence="5">
    <location>
        <begin position="347"/>
        <end position="364"/>
    </location>
</feature>
<dbReference type="RefSeq" id="WP_129036057.1">
    <property type="nucleotide sequence ID" value="NZ_SDDX01000021.1"/>
</dbReference>
<feature type="transmembrane region" description="Helical" evidence="5">
    <location>
        <begin position="49"/>
        <end position="69"/>
    </location>
</feature>
<dbReference type="EMBL" id="VTFR01000006">
    <property type="protein sequence ID" value="TYT32636.1"/>
    <property type="molecule type" value="Genomic_DNA"/>
</dbReference>
<comment type="subcellular location">
    <subcellularLocation>
        <location evidence="1">Membrane</location>
        <topology evidence="1">Multi-pass membrane protein</topology>
    </subcellularLocation>
</comment>
<evidence type="ECO:0000256" key="2">
    <source>
        <dbReference type="ARBA" id="ARBA00022692"/>
    </source>
</evidence>
<keyword evidence="2 5" id="KW-0812">Transmembrane</keyword>
<feature type="transmembrane region" description="Helical" evidence="5">
    <location>
        <begin position="287"/>
        <end position="312"/>
    </location>
</feature>
<evidence type="ECO:0000256" key="5">
    <source>
        <dbReference type="SAM" id="Phobius"/>
    </source>
</evidence>